<feature type="signal peptide" evidence="2">
    <location>
        <begin position="1"/>
        <end position="16"/>
    </location>
</feature>
<comment type="caution">
    <text evidence="3">The sequence shown here is derived from an EMBL/GenBank/DDBJ whole genome shotgun (WGS) entry which is preliminary data.</text>
</comment>
<feature type="region of interest" description="Disordered" evidence="1">
    <location>
        <begin position="102"/>
        <end position="131"/>
    </location>
</feature>
<organism evidence="3 4">
    <name type="scientific">Aureococcus anophagefferens</name>
    <name type="common">Harmful bloom alga</name>
    <dbReference type="NCBI Taxonomy" id="44056"/>
    <lineage>
        <taxon>Eukaryota</taxon>
        <taxon>Sar</taxon>
        <taxon>Stramenopiles</taxon>
        <taxon>Ochrophyta</taxon>
        <taxon>Pelagophyceae</taxon>
        <taxon>Pelagomonadales</taxon>
        <taxon>Pelagomonadaceae</taxon>
        <taxon>Aureococcus</taxon>
    </lineage>
</organism>
<feature type="chain" id="PRO_5045402870" description="O-fucosyltransferase family protein" evidence="2">
    <location>
        <begin position="17"/>
        <end position="364"/>
    </location>
</feature>
<evidence type="ECO:0000256" key="1">
    <source>
        <dbReference type="SAM" id="MobiDB-lite"/>
    </source>
</evidence>
<reference evidence="3 4" key="1">
    <citation type="submission" date="2024-03" db="EMBL/GenBank/DDBJ databases">
        <title>Aureococcus anophagefferens CCMP1851 and Kratosvirus quantuckense: Draft genome of a second virus-susceptible host strain in the model system.</title>
        <authorList>
            <person name="Chase E."/>
            <person name="Truchon A.R."/>
            <person name="Schepens W."/>
            <person name="Wilhelm S.W."/>
        </authorList>
    </citation>
    <scope>NUCLEOTIDE SEQUENCE [LARGE SCALE GENOMIC DNA]</scope>
    <source>
        <strain evidence="3 4">CCMP1851</strain>
    </source>
</reference>
<proteinExistence type="predicted"/>
<name>A0ABR1FHZ6_AURAN</name>
<gene>
    <name evidence="3" type="ORF">SO694_000761110</name>
</gene>
<evidence type="ECO:0000313" key="4">
    <source>
        <dbReference type="Proteomes" id="UP001363151"/>
    </source>
</evidence>
<protein>
    <recommendedName>
        <fullName evidence="5">O-fucosyltransferase family protein</fullName>
    </recommendedName>
</protein>
<accession>A0ABR1FHZ6</accession>
<dbReference type="Proteomes" id="UP001363151">
    <property type="component" value="Unassembled WGS sequence"/>
</dbReference>
<keyword evidence="4" id="KW-1185">Reference proteome</keyword>
<dbReference type="EMBL" id="JBBJCI010000420">
    <property type="protein sequence ID" value="KAK7231099.1"/>
    <property type="molecule type" value="Genomic_DNA"/>
</dbReference>
<dbReference type="PANTHER" id="PTHR13132:SF29">
    <property type="entry name" value="ALPHA-(1,6)-FUCOSYLTRANSFERASE"/>
    <property type="match status" value="1"/>
</dbReference>
<dbReference type="Gene3D" id="3.40.50.11350">
    <property type="match status" value="1"/>
</dbReference>
<sequence length="364" mass="38562">MMVWLHAFLWAVAASSELCFDGGGVVDPYRNMSYLPSPSEASDAPTPAAAAALDDWRTLGETLCYFATCAGDVAPHNFGFGSQLAVSVLRARTMVAKRHVPAAADEPAQAAAPGPAGRPPRAAAAGAARRRRGERRRALLVLRGELRRVRAPSPGLADAVEGEAALLGLGAAPRPWLGVHLRHGDSCRDGEATGRVCTPAEAYAAPVGDLARRYGYATVVVATDSDAALAAFVAELPRRGLGHLNVVARRSPRVDPSVFGEVQRLEHAYAATSKHAVLVEPWTEYYGFAADLLLLARCDGFVGKFTSNLSRLAFALMAARKRCMVPYVSLDSFFCAGGGGRSVDSSRNAARDPDSNRVMGVFPC</sequence>
<evidence type="ECO:0000313" key="3">
    <source>
        <dbReference type="EMBL" id="KAK7231099.1"/>
    </source>
</evidence>
<dbReference type="PANTHER" id="PTHR13132">
    <property type="entry name" value="ALPHA- 1,6 -FUCOSYLTRANSFERASE"/>
    <property type="match status" value="1"/>
</dbReference>
<evidence type="ECO:0008006" key="5">
    <source>
        <dbReference type="Google" id="ProtNLM"/>
    </source>
</evidence>
<keyword evidence="2" id="KW-0732">Signal</keyword>
<evidence type="ECO:0000256" key="2">
    <source>
        <dbReference type="SAM" id="SignalP"/>
    </source>
</evidence>
<feature type="compositionally biased region" description="Low complexity" evidence="1">
    <location>
        <begin position="102"/>
        <end position="127"/>
    </location>
</feature>